<evidence type="ECO:0000313" key="3">
    <source>
        <dbReference type="Proteomes" id="UP000222542"/>
    </source>
</evidence>
<accession>A0A2G2XWT4</accession>
<feature type="domain" description="F-box associated beta-propeller type 1" evidence="1">
    <location>
        <begin position="66"/>
        <end position="205"/>
    </location>
</feature>
<dbReference type="Gramene" id="PHT61771">
    <property type="protein sequence ID" value="PHT61771"/>
    <property type="gene ID" value="T459_34375"/>
</dbReference>
<evidence type="ECO:0000313" key="2">
    <source>
        <dbReference type="EMBL" id="PHT61771.1"/>
    </source>
</evidence>
<organism evidence="2 3">
    <name type="scientific">Capsicum annuum</name>
    <name type="common">Capsicum pepper</name>
    <dbReference type="NCBI Taxonomy" id="4072"/>
    <lineage>
        <taxon>Eukaryota</taxon>
        <taxon>Viridiplantae</taxon>
        <taxon>Streptophyta</taxon>
        <taxon>Embryophyta</taxon>
        <taxon>Tracheophyta</taxon>
        <taxon>Spermatophyta</taxon>
        <taxon>Magnoliopsida</taxon>
        <taxon>eudicotyledons</taxon>
        <taxon>Gunneridae</taxon>
        <taxon>Pentapetalae</taxon>
        <taxon>asterids</taxon>
        <taxon>lamiids</taxon>
        <taxon>Solanales</taxon>
        <taxon>Solanaceae</taxon>
        <taxon>Solanoideae</taxon>
        <taxon>Capsiceae</taxon>
        <taxon>Capsicum</taxon>
    </lineage>
</organism>
<sequence>MELDVLVWEIISRLPLKEAVRCKVLNKDIKARISDPQFFQTWFQRQEHPSTELIYTVNAVRRTLHKITLHNPLPIAQIETPFSFDIEILASCNGLILFDFEQVTKYCVFNPLTGEHQLIPYPLPTTDKLHSMGFAVDYLNSDQYKLVTIGELVENSNLFYNFHLLSSERPGLWREIQLRTDSFISFSGNPPVYWCGSLYWLRCDGSVVAFDTRREEAILINRPAFIDQYDLSYGNSSTGQNIWLGRAQGVLTLLCIFRRFIVLATYDNARSSWTVTHTLDNFISHPDGFVTGFPVWIDSNQVSFLKDRPLTRYHDLYEYDIEINDYRQGAAWDTVDKPMYCFHPTLASVHQMPFDNVETDDLLYIAAKLNEIRGFIIEDDIINRFPVWIDSEQVLFLVEHRPLTRYHDPYEYDTEINEFKKAALLDPVL</sequence>
<dbReference type="PANTHER" id="PTHR31672">
    <property type="entry name" value="BNACNNG10540D PROTEIN"/>
    <property type="match status" value="1"/>
</dbReference>
<dbReference type="EMBL" id="AYRZ02000119">
    <property type="protein sequence ID" value="PHT61771.1"/>
    <property type="molecule type" value="Genomic_DNA"/>
</dbReference>
<reference evidence="2 3" key="2">
    <citation type="journal article" date="2017" name="Genome Biol.">
        <title>New reference genome sequences of hot pepper reveal the massive evolution of plant disease-resistance genes by retroduplication.</title>
        <authorList>
            <person name="Kim S."/>
            <person name="Park J."/>
            <person name="Yeom S.I."/>
            <person name="Kim Y.M."/>
            <person name="Seo E."/>
            <person name="Kim K.T."/>
            <person name="Kim M.S."/>
            <person name="Lee J.M."/>
            <person name="Cheong K."/>
            <person name="Shin H.S."/>
            <person name="Kim S.B."/>
            <person name="Han K."/>
            <person name="Lee J."/>
            <person name="Park M."/>
            <person name="Lee H.A."/>
            <person name="Lee H.Y."/>
            <person name="Lee Y."/>
            <person name="Oh S."/>
            <person name="Lee J.H."/>
            <person name="Choi E."/>
            <person name="Choi E."/>
            <person name="Lee S.E."/>
            <person name="Jeon J."/>
            <person name="Kim H."/>
            <person name="Choi G."/>
            <person name="Song H."/>
            <person name="Lee J."/>
            <person name="Lee S.C."/>
            <person name="Kwon J.K."/>
            <person name="Lee H.Y."/>
            <person name="Koo N."/>
            <person name="Hong Y."/>
            <person name="Kim R.W."/>
            <person name="Kang W.H."/>
            <person name="Huh J.H."/>
            <person name="Kang B.C."/>
            <person name="Yang T.J."/>
            <person name="Lee Y.H."/>
            <person name="Bennetzen J.L."/>
            <person name="Choi D."/>
        </authorList>
    </citation>
    <scope>NUCLEOTIDE SEQUENCE [LARGE SCALE GENOMIC DNA]</scope>
    <source>
        <strain evidence="3">cv. CM334</strain>
    </source>
</reference>
<proteinExistence type="predicted"/>
<keyword evidence="3" id="KW-1185">Reference proteome</keyword>
<reference evidence="2 3" key="1">
    <citation type="journal article" date="2014" name="Nat. Genet.">
        <title>Genome sequence of the hot pepper provides insights into the evolution of pungency in Capsicum species.</title>
        <authorList>
            <person name="Kim S."/>
            <person name="Park M."/>
            <person name="Yeom S.I."/>
            <person name="Kim Y.M."/>
            <person name="Lee J.M."/>
            <person name="Lee H.A."/>
            <person name="Seo E."/>
            <person name="Choi J."/>
            <person name="Cheong K."/>
            <person name="Kim K.T."/>
            <person name="Jung K."/>
            <person name="Lee G.W."/>
            <person name="Oh S.K."/>
            <person name="Bae C."/>
            <person name="Kim S.B."/>
            <person name="Lee H.Y."/>
            <person name="Kim S.Y."/>
            <person name="Kim M.S."/>
            <person name="Kang B.C."/>
            <person name="Jo Y.D."/>
            <person name="Yang H.B."/>
            <person name="Jeong H.J."/>
            <person name="Kang W.H."/>
            <person name="Kwon J.K."/>
            <person name="Shin C."/>
            <person name="Lim J.Y."/>
            <person name="Park J.H."/>
            <person name="Huh J.H."/>
            <person name="Kim J.S."/>
            <person name="Kim B.D."/>
            <person name="Cohen O."/>
            <person name="Paran I."/>
            <person name="Suh M.C."/>
            <person name="Lee S.B."/>
            <person name="Kim Y.K."/>
            <person name="Shin Y."/>
            <person name="Noh S.J."/>
            <person name="Park J."/>
            <person name="Seo Y.S."/>
            <person name="Kwon S.Y."/>
            <person name="Kim H.A."/>
            <person name="Park J.M."/>
            <person name="Kim H.J."/>
            <person name="Choi S.B."/>
            <person name="Bosland P.W."/>
            <person name="Reeves G."/>
            <person name="Jo S.H."/>
            <person name="Lee B.W."/>
            <person name="Cho H.T."/>
            <person name="Choi H.S."/>
            <person name="Lee M.S."/>
            <person name="Yu Y."/>
            <person name="Do Choi Y."/>
            <person name="Park B.S."/>
            <person name="van Deynze A."/>
            <person name="Ashrafi H."/>
            <person name="Hill T."/>
            <person name="Kim W.T."/>
            <person name="Pai H.S."/>
            <person name="Ahn H.K."/>
            <person name="Yeam I."/>
            <person name="Giovannoni J.J."/>
            <person name="Rose J.K."/>
            <person name="Sorensen I."/>
            <person name="Lee S.J."/>
            <person name="Kim R.W."/>
            <person name="Choi I.Y."/>
            <person name="Choi B.S."/>
            <person name="Lim J.S."/>
            <person name="Lee Y.H."/>
            <person name="Choi D."/>
        </authorList>
    </citation>
    <scope>NUCLEOTIDE SEQUENCE [LARGE SCALE GENOMIC DNA]</scope>
    <source>
        <strain evidence="3">cv. CM334</strain>
    </source>
</reference>
<protein>
    <recommendedName>
        <fullName evidence="1">F-box associated beta-propeller type 1 domain-containing protein</fullName>
    </recommendedName>
</protein>
<comment type="caution">
    <text evidence="2">The sequence shown here is derived from an EMBL/GenBank/DDBJ whole genome shotgun (WGS) entry which is preliminary data.</text>
</comment>
<dbReference type="Pfam" id="PF07734">
    <property type="entry name" value="FBA_1"/>
    <property type="match status" value="1"/>
</dbReference>
<evidence type="ECO:0000259" key="1">
    <source>
        <dbReference type="Pfam" id="PF07734"/>
    </source>
</evidence>
<dbReference type="AlphaFoldDB" id="A0A2G2XWT4"/>
<dbReference type="InterPro" id="IPR050796">
    <property type="entry name" value="SCF_F-box_component"/>
</dbReference>
<dbReference type="Proteomes" id="UP000222542">
    <property type="component" value="Unassembled WGS sequence"/>
</dbReference>
<gene>
    <name evidence="2" type="ORF">T459_34375</name>
</gene>
<dbReference type="OMA" id="IEINDYR"/>
<name>A0A2G2XWT4_CAPAN</name>
<dbReference type="InterPro" id="IPR006527">
    <property type="entry name" value="F-box-assoc_dom_typ1"/>
</dbReference>